<reference evidence="1 2" key="1">
    <citation type="submission" date="2021-06" db="EMBL/GenBank/DDBJ databases">
        <title>Caerostris extrusa draft genome.</title>
        <authorList>
            <person name="Kono N."/>
            <person name="Arakawa K."/>
        </authorList>
    </citation>
    <scope>NUCLEOTIDE SEQUENCE [LARGE SCALE GENOMIC DNA]</scope>
</reference>
<dbReference type="Proteomes" id="UP001054945">
    <property type="component" value="Unassembled WGS sequence"/>
</dbReference>
<proteinExistence type="predicted"/>
<comment type="caution">
    <text evidence="1">The sequence shown here is derived from an EMBL/GenBank/DDBJ whole genome shotgun (WGS) entry which is preliminary data.</text>
</comment>
<name>A0AAV4W4L0_CAEEX</name>
<gene>
    <name evidence="1" type="ORF">CEXT_805391</name>
</gene>
<keyword evidence="2" id="KW-1185">Reference proteome</keyword>
<evidence type="ECO:0000313" key="1">
    <source>
        <dbReference type="EMBL" id="GIY77188.1"/>
    </source>
</evidence>
<protein>
    <submittedName>
        <fullName evidence="1">Uncharacterized protein</fullName>
    </submittedName>
</protein>
<evidence type="ECO:0000313" key="2">
    <source>
        <dbReference type="Proteomes" id="UP001054945"/>
    </source>
</evidence>
<accession>A0AAV4W4L0</accession>
<sequence>MLSWTDDVIEDEETNLESRKLQCRVHASKEKKSSFRKKEFSHRFDGFITVQFVSVIDAHQARLAATPSLLTPLTSDGNQSLVLTSSKWSFVKKATIYATGRDDVTPLYRVLLKFGISENTLFH</sequence>
<dbReference type="EMBL" id="BPLR01015587">
    <property type="protein sequence ID" value="GIY77188.1"/>
    <property type="molecule type" value="Genomic_DNA"/>
</dbReference>
<organism evidence="1 2">
    <name type="scientific">Caerostris extrusa</name>
    <name type="common">Bark spider</name>
    <name type="synonym">Caerostris bankana</name>
    <dbReference type="NCBI Taxonomy" id="172846"/>
    <lineage>
        <taxon>Eukaryota</taxon>
        <taxon>Metazoa</taxon>
        <taxon>Ecdysozoa</taxon>
        <taxon>Arthropoda</taxon>
        <taxon>Chelicerata</taxon>
        <taxon>Arachnida</taxon>
        <taxon>Araneae</taxon>
        <taxon>Araneomorphae</taxon>
        <taxon>Entelegynae</taxon>
        <taxon>Araneoidea</taxon>
        <taxon>Araneidae</taxon>
        <taxon>Caerostris</taxon>
    </lineage>
</organism>
<dbReference type="AlphaFoldDB" id="A0AAV4W4L0"/>